<name>A0A6J6GQQ6_9ZZZZ</name>
<dbReference type="AlphaFoldDB" id="A0A6J6GQQ6"/>
<reference evidence="2" key="1">
    <citation type="submission" date="2020-05" db="EMBL/GenBank/DDBJ databases">
        <authorList>
            <person name="Chiriac C."/>
            <person name="Salcher M."/>
            <person name="Ghai R."/>
            <person name="Kavagutti S V."/>
        </authorList>
    </citation>
    <scope>NUCLEOTIDE SEQUENCE</scope>
</reference>
<protein>
    <submittedName>
        <fullName evidence="2">Unannotated protein</fullName>
    </submittedName>
</protein>
<accession>A0A6J6GQQ6</accession>
<gene>
    <name evidence="2" type="ORF">UFOPK1722_02090</name>
</gene>
<evidence type="ECO:0000313" key="2">
    <source>
        <dbReference type="EMBL" id="CAB4599098.1"/>
    </source>
</evidence>
<keyword evidence="1" id="KW-0812">Transmembrane</keyword>
<keyword evidence="1" id="KW-1133">Transmembrane helix</keyword>
<organism evidence="2">
    <name type="scientific">freshwater metagenome</name>
    <dbReference type="NCBI Taxonomy" id="449393"/>
    <lineage>
        <taxon>unclassified sequences</taxon>
        <taxon>metagenomes</taxon>
        <taxon>ecological metagenomes</taxon>
    </lineage>
</organism>
<dbReference type="EMBL" id="CAEZTS010000282">
    <property type="protein sequence ID" value="CAB4599098.1"/>
    <property type="molecule type" value="Genomic_DNA"/>
</dbReference>
<evidence type="ECO:0000256" key="1">
    <source>
        <dbReference type="SAM" id="Phobius"/>
    </source>
</evidence>
<proteinExistence type="predicted"/>
<keyword evidence="1" id="KW-0472">Membrane</keyword>
<feature type="transmembrane region" description="Helical" evidence="1">
    <location>
        <begin position="22"/>
        <end position="43"/>
    </location>
</feature>
<sequence>MEVLVTSRATKRGDNTRFSMRWPVNGSVMLYATTIALAATGAYE</sequence>